<dbReference type="EMBL" id="FMSH01000207">
    <property type="protein sequence ID" value="SCU76211.1"/>
    <property type="molecule type" value="Genomic_DNA"/>
</dbReference>
<dbReference type="Pfam" id="PF03401">
    <property type="entry name" value="TctC"/>
    <property type="match status" value="1"/>
</dbReference>
<evidence type="ECO:0000313" key="3">
    <source>
        <dbReference type="EMBL" id="SCU76211.1"/>
    </source>
</evidence>
<dbReference type="PANTHER" id="PTHR42928">
    <property type="entry name" value="TRICARBOXYLATE-BINDING PROTEIN"/>
    <property type="match status" value="1"/>
</dbReference>
<comment type="similarity">
    <text evidence="1">Belongs to the UPF0065 (bug) family.</text>
</comment>
<evidence type="ECO:0008006" key="4">
    <source>
        <dbReference type="Google" id="ProtNLM"/>
    </source>
</evidence>
<dbReference type="PANTHER" id="PTHR42928:SF5">
    <property type="entry name" value="BLR1237 PROTEIN"/>
    <property type="match status" value="1"/>
</dbReference>
<keyword evidence="2" id="KW-0732">Signal</keyword>
<feature type="signal peptide" evidence="2">
    <location>
        <begin position="1"/>
        <end position="23"/>
    </location>
</feature>
<dbReference type="AlphaFoldDB" id="A0A1K0JE23"/>
<dbReference type="InterPro" id="IPR042100">
    <property type="entry name" value="Bug_dom1"/>
</dbReference>
<dbReference type="CDD" id="cd07012">
    <property type="entry name" value="PBP2_Bug_TTT"/>
    <property type="match status" value="1"/>
</dbReference>
<reference evidence="3" key="1">
    <citation type="submission" date="2016-09" db="EMBL/GenBank/DDBJ databases">
        <authorList>
            <person name="Capua I."/>
            <person name="De Benedictis P."/>
            <person name="Joannis T."/>
            <person name="Lombin L.H."/>
            <person name="Cattoli G."/>
        </authorList>
    </citation>
    <scope>NUCLEOTIDE SEQUENCE</scope>
    <source>
        <strain evidence="3">B9</strain>
    </source>
</reference>
<proteinExistence type="inferred from homology"/>
<evidence type="ECO:0000256" key="2">
    <source>
        <dbReference type="SAM" id="SignalP"/>
    </source>
</evidence>
<dbReference type="Gene3D" id="3.40.190.10">
    <property type="entry name" value="Periplasmic binding protein-like II"/>
    <property type="match status" value="1"/>
</dbReference>
<protein>
    <recommendedName>
        <fullName evidence="4">Extra-cytoplasmic solute receptor</fullName>
    </recommendedName>
</protein>
<accession>A0A1K0JE23</accession>
<gene>
    <name evidence="3" type="ORF">CNECB9_2850011</name>
</gene>
<dbReference type="PIRSF" id="PIRSF017082">
    <property type="entry name" value="YflP"/>
    <property type="match status" value="1"/>
</dbReference>
<dbReference type="SUPFAM" id="SSF53850">
    <property type="entry name" value="Periplasmic binding protein-like II"/>
    <property type="match status" value="1"/>
</dbReference>
<evidence type="ECO:0000256" key="1">
    <source>
        <dbReference type="ARBA" id="ARBA00006987"/>
    </source>
</evidence>
<organism evidence="3">
    <name type="scientific">Cupriavidus necator</name>
    <name type="common">Alcaligenes eutrophus</name>
    <name type="synonym">Ralstonia eutropha</name>
    <dbReference type="NCBI Taxonomy" id="106590"/>
    <lineage>
        <taxon>Bacteria</taxon>
        <taxon>Pseudomonadati</taxon>
        <taxon>Pseudomonadota</taxon>
        <taxon>Betaproteobacteria</taxon>
        <taxon>Burkholderiales</taxon>
        <taxon>Burkholderiaceae</taxon>
        <taxon>Cupriavidus</taxon>
    </lineage>
</organism>
<name>A0A1K0JE23_CUPNE</name>
<feature type="chain" id="PRO_5012205034" description="Extra-cytoplasmic solute receptor" evidence="2">
    <location>
        <begin position="24"/>
        <end position="322"/>
    </location>
</feature>
<dbReference type="Gene3D" id="3.40.190.150">
    <property type="entry name" value="Bordetella uptake gene, domain 1"/>
    <property type="match status" value="1"/>
</dbReference>
<sequence>MTFRSFATAALAACLTLPGVASAQTYPSKPVRMVSPYGPGGSNDISARIIAEGLGKKYGQQFVVENKPGAATRVANEMVAGAQPDGYTLLYAAAPFAINEAAGIKGHYDIRKNFIAIGPRVVAPLFLIVNAASPIRNLADFVSFAREKKDGVTFAGTGVGAAPHLTSELLANAAGFKILNVQYRGDATAYTELLAGRVDATLTAITSALPFIKAGRLRVIAIASEQRSPIYPEARTFSELGYPTVIGYGWFGLLAPAGTPPAVVQQLNRDVNAVLADPGNKERLVNLGLQPESGSSEAFADFIGSEVAKWSALIKRAGIVLE</sequence>
<dbReference type="RefSeq" id="WP_340525495.1">
    <property type="nucleotide sequence ID" value="NZ_FMSH01000207.1"/>
</dbReference>
<dbReference type="InterPro" id="IPR005064">
    <property type="entry name" value="BUG"/>
</dbReference>